<keyword evidence="8" id="KW-1185">Reference proteome</keyword>
<dbReference type="InterPro" id="IPR006665">
    <property type="entry name" value="OmpA-like"/>
</dbReference>
<name>A0A6G4WFE0_9HYPH</name>
<reference evidence="7 8" key="1">
    <citation type="submission" date="2020-02" db="EMBL/GenBank/DDBJ databases">
        <title>Genome sequence of strain CCNWXJ40-4.</title>
        <authorList>
            <person name="Gao J."/>
            <person name="Sun J."/>
        </authorList>
    </citation>
    <scope>NUCLEOTIDE SEQUENCE [LARGE SCALE GENOMIC DNA]</scope>
    <source>
        <strain evidence="7 8">CCNWXJ 40-4</strain>
    </source>
</reference>
<dbReference type="PANTHER" id="PTHR30329">
    <property type="entry name" value="STATOR ELEMENT OF FLAGELLAR MOTOR COMPLEX"/>
    <property type="match status" value="1"/>
</dbReference>
<sequence length="189" mass="20268">MFLRRSFAGLTLALIFAAGSAEAQQLSDHQLIQSLGKVKAAAPAIDITLLIDEANANVGKGVAGLPNWSQLTHLPQFAVEIDFENNSIAIEPESYRTIGLIADALHHPLLRHYKFLVVGHTNATGKPEHNLELSLKRADSIMTALATTFAVPANRLVAIGVGQELPLASTDPKAAVNRRVQLINLGLVE</sequence>
<dbReference type="SUPFAM" id="SSF103088">
    <property type="entry name" value="OmpA-like"/>
    <property type="match status" value="1"/>
</dbReference>
<dbReference type="PROSITE" id="PS51123">
    <property type="entry name" value="OMPA_2"/>
    <property type="match status" value="1"/>
</dbReference>
<gene>
    <name evidence="7" type="ORF">G6N73_16870</name>
</gene>
<dbReference type="Gene3D" id="3.30.1330.60">
    <property type="entry name" value="OmpA-like domain"/>
    <property type="match status" value="1"/>
</dbReference>
<keyword evidence="5" id="KW-0732">Signal</keyword>
<feature type="domain" description="OmpA-like" evidence="6">
    <location>
        <begin position="70"/>
        <end position="188"/>
    </location>
</feature>
<dbReference type="PANTHER" id="PTHR30329:SF21">
    <property type="entry name" value="LIPOPROTEIN YIAD-RELATED"/>
    <property type="match status" value="1"/>
</dbReference>
<evidence type="ECO:0000313" key="7">
    <source>
        <dbReference type="EMBL" id="NGO52827.1"/>
    </source>
</evidence>
<dbReference type="Pfam" id="PF00691">
    <property type="entry name" value="OmpA"/>
    <property type="match status" value="1"/>
</dbReference>
<keyword evidence="3" id="KW-0998">Cell outer membrane</keyword>
<evidence type="ECO:0000259" key="6">
    <source>
        <dbReference type="PROSITE" id="PS51123"/>
    </source>
</evidence>
<evidence type="ECO:0000256" key="1">
    <source>
        <dbReference type="ARBA" id="ARBA00004442"/>
    </source>
</evidence>
<evidence type="ECO:0000256" key="2">
    <source>
        <dbReference type="ARBA" id="ARBA00023136"/>
    </source>
</evidence>
<dbReference type="RefSeq" id="WP_165029588.1">
    <property type="nucleotide sequence ID" value="NZ_JAAKZF010000022.1"/>
</dbReference>
<keyword evidence="2 4" id="KW-0472">Membrane</keyword>
<dbReference type="GO" id="GO:0009279">
    <property type="term" value="C:cell outer membrane"/>
    <property type="evidence" value="ECO:0007669"/>
    <property type="project" value="UniProtKB-SubCell"/>
</dbReference>
<comment type="caution">
    <text evidence="7">The sequence shown here is derived from an EMBL/GenBank/DDBJ whole genome shotgun (WGS) entry which is preliminary data.</text>
</comment>
<comment type="subcellular location">
    <subcellularLocation>
        <location evidence="1">Cell outer membrane</location>
    </subcellularLocation>
</comment>
<evidence type="ECO:0000256" key="5">
    <source>
        <dbReference type="SAM" id="SignalP"/>
    </source>
</evidence>
<evidence type="ECO:0000256" key="4">
    <source>
        <dbReference type="PROSITE-ProRule" id="PRU00473"/>
    </source>
</evidence>
<dbReference type="CDD" id="cd07185">
    <property type="entry name" value="OmpA_C-like"/>
    <property type="match status" value="1"/>
</dbReference>
<evidence type="ECO:0000256" key="3">
    <source>
        <dbReference type="ARBA" id="ARBA00023237"/>
    </source>
</evidence>
<proteinExistence type="predicted"/>
<dbReference type="InterPro" id="IPR036737">
    <property type="entry name" value="OmpA-like_sf"/>
</dbReference>
<dbReference type="AlphaFoldDB" id="A0A6G4WFE0"/>
<organism evidence="7 8">
    <name type="scientific">Allomesorhizobium camelthorni</name>
    <dbReference type="NCBI Taxonomy" id="475069"/>
    <lineage>
        <taxon>Bacteria</taxon>
        <taxon>Pseudomonadati</taxon>
        <taxon>Pseudomonadota</taxon>
        <taxon>Alphaproteobacteria</taxon>
        <taxon>Hyphomicrobiales</taxon>
        <taxon>Phyllobacteriaceae</taxon>
        <taxon>Allomesorhizobium</taxon>
    </lineage>
</organism>
<dbReference type="InterPro" id="IPR006664">
    <property type="entry name" value="OMP_bac"/>
</dbReference>
<evidence type="ECO:0000313" key="8">
    <source>
        <dbReference type="Proteomes" id="UP001642900"/>
    </source>
</evidence>
<feature type="chain" id="PRO_5026106744" evidence="5">
    <location>
        <begin position="24"/>
        <end position="189"/>
    </location>
</feature>
<dbReference type="PRINTS" id="PR01021">
    <property type="entry name" value="OMPADOMAIN"/>
</dbReference>
<dbReference type="EMBL" id="JAAKZF010000022">
    <property type="protein sequence ID" value="NGO52827.1"/>
    <property type="molecule type" value="Genomic_DNA"/>
</dbReference>
<protein>
    <submittedName>
        <fullName evidence="7">OmpA family protein</fullName>
    </submittedName>
</protein>
<accession>A0A6G4WFE0</accession>
<dbReference type="Proteomes" id="UP001642900">
    <property type="component" value="Unassembled WGS sequence"/>
</dbReference>
<feature type="signal peptide" evidence="5">
    <location>
        <begin position="1"/>
        <end position="23"/>
    </location>
</feature>
<dbReference type="InterPro" id="IPR050330">
    <property type="entry name" value="Bact_OuterMem_StrucFunc"/>
</dbReference>